<dbReference type="Gene3D" id="2.60.40.10">
    <property type="entry name" value="Immunoglobulins"/>
    <property type="match status" value="3"/>
</dbReference>
<dbReference type="InterPro" id="IPR013783">
    <property type="entry name" value="Ig-like_fold"/>
</dbReference>
<dbReference type="EMBL" id="JADKYU010000074">
    <property type="protein sequence ID" value="MBF4983053.1"/>
    <property type="molecule type" value="Genomic_DNA"/>
</dbReference>
<comment type="similarity">
    <text evidence="1">Belongs to the 5'-AMP-activated protein kinase beta subunit family.</text>
</comment>
<gene>
    <name evidence="3" type="ORF">FNJ87_01430</name>
</gene>
<dbReference type="PANTHER" id="PTHR10343">
    <property type="entry name" value="5'-AMP-ACTIVATED PROTEIN KINASE , BETA SUBUNIT"/>
    <property type="match status" value="1"/>
</dbReference>
<reference evidence="3 4" key="1">
    <citation type="submission" date="2020-11" db="EMBL/GenBank/DDBJ databases">
        <title>P. mediterranea TC4 genome.</title>
        <authorList>
            <person name="Molmeret M."/>
        </authorList>
    </citation>
    <scope>NUCLEOTIDE SEQUENCE [LARGE SCALE GENOMIC DNA]</scope>
    <source>
        <strain evidence="3 4">TC4</strain>
    </source>
</reference>
<comment type="caution">
    <text evidence="3">The sequence shown here is derived from an EMBL/GenBank/DDBJ whole genome shotgun (WGS) entry which is preliminary data.</text>
</comment>
<dbReference type="InterPro" id="IPR014756">
    <property type="entry name" value="Ig_E-set"/>
</dbReference>
<keyword evidence="4" id="KW-1185">Reference proteome</keyword>
<evidence type="ECO:0000256" key="1">
    <source>
        <dbReference type="ARBA" id="ARBA00010926"/>
    </source>
</evidence>
<feature type="domain" description="AMP-activated protein kinase glycogen-binding" evidence="2">
    <location>
        <begin position="159"/>
        <end position="229"/>
    </location>
</feature>
<protein>
    <recommendedName>
        <fullName evidence="2">AMP-activated protein kinase glycogen-binding domain-containing protein</fullName>
    </recommendedName>
</protein>
<evidence type="ECO:0000259" key="2">
    <source>
        <dbReference type="Pfam" id="PF16561"/>
    </source>
</evidence>
<dbReference type="CDD" id="cd07184">
    <property type="entry name" value="E_set_Isoamylase_like_N"/>
    <property type="match status" value="1"/>
</dbReference>
<dbReference type="Proteomes" id="UP001194729">
    <property type="component" value="Unassembled WGS sequence"/>
</dbReference>
<name>A0ABS0A116_9FLAO</name>
<dbReference type="InterPro" id="IPR050827">
    <property type="entry name" value="CRP1_MDG1_kinase"/>
</dbReference>
<proteinExistence type="inferred from homology"/>
<dbReference type="Pfam" id="PF16561">
    <property type="entry name" value="AMPK1_CBM"/>
    <property type="match status" value="2"/>
</dbReference>
<evidence type="ECO:0000313" key="4">
    <source>
        <dbReference type="Proteomes" id="UP001194729"/>
    </source>
</evidence>
<organism evidence="3 4">
    <name type="scientific">Nonlabens mediterrranea</name>
    <dbReference type="NCBI Taxonomy" id="1419947"/>
    <lineage>
        <taxon>Bacteria</taxon>
        <taxon>Pseudomonadati</taxon>
        <taxon>Bacteroidota</taxon>
        <taxon>Flavobacteriia</taxon>
        <taxon>Flavobacteriales</taxon>
        <taxon>Flavobacteriaceae</taxon>
        <taxon>Nonlabens</taxon>
    </lineage>
</organism>
<sequence>MNQLTTYIFLLLSCIITAQSDYGYCIDGEEIVFTFNVTDYKTVTIDNTEVELELADINIKNVTVAGSFNKWSGKGWKLTRKEKYVYELRKKIKDLNTDSGASFKFLINEKFWVEPPPFASNIEKVNLNDLFVEVYNLELNTAKVQDNGNHTFYLEGYSNANEVYLAGSFNQWKSREFRLKKKKNRWQITLKLPAGNYQYRFIVDGKWMEDPHNSNRVPNEHNEFNSVISTLRTHYFMVKDAEFKEVYLAAEFTNWEHGKIAMVKDGEYWIAQIQLPYGAHQYKYIIDGEWKIDAANKLTEYDASGHLNSVVFIK</sequence>
<dbReference type="PANTHER" id="PTHR10343:SF84">
    <property type="entry name" value="5'-AMP-ACTIVATED PROTEIN KINASE SUBUNIT BETA-1"/>
    <property type="match status" value="1"/>
</dbReference>
<feature type="domain" description="AMP-activated protein kinase glycogen-binding" evidence="2">
    <location>
        <begin position="244"/>
        <end position="313"/>
    </location>
</feature>
<evidence type="ECO:0000313" key="3">
    <source>
        <dbReference type="EMBL" id="MBF4983053.1"/>
    </source>
</evidence>
<dbReference type="InterPro" id="IPR032640">
    <property type="entry name" value="AMPK1_CBM"/>
</dbReference>
<dbReference type="CDD" id="cd02859">
    <property type="entry name" value="E_set_AMPKbeta_like_N"/>
    <property type="match status" value="1"/>
</dbReference>
<dbReference type="SUPFAM" id="SSF81296">
    <property type="entry name" value="E set domains"/>
    <property type="match status" value="3"/>
</dbReference>
<accession>A0ABS0A116</accession>